<gene>
    <name evidence="2" type="ORF">J0X12_11235</name>
</gene>
<protein>
    <submittedName>
        <fullName evidence="2">Transglutaminase-like cysteine peptidase</fullName>
    </submittedName>
</protein>
<dbReference type="SUPFAM" id="SSF54001">
    <property type="entry name" value="Cysteine proteinases"/>
    <property type="match status" value="1"/>
</dbReference>
<dbReference type="InterPro" id="IPR010319">
    <property type="entry name" value="Transglutaminase-like_Cys_pept"/>
</dbReference>
<keyword evidence="1" id="KW-0732">Signal</keyword>
<feature type="chain" id="PRO_5045088648" evidence="1">
    <location>
        <begin position="35"/>
        <end position="220"/>
    </location>
</feature>
<sequence length="220" mass="25647">MTKTNPMTGARSRFTAIFVALILACSVVAMPSFAEAKAGDLFGYKATPYSGLKPFPKWRKVLATYKDRPGDCVSGKYNRCAHQKWLALIEEWRLLPKEEQLEKVNRHMNLFRYILDPVNWGVRDYWEIPKEFFARFGDCEDYAIVKYFTLRALGWPAEDMKIVVLQDINLGVAHAILVVKYEGRNLVLDNQIGQVVEATRIRHYRPIYSVNEMGWWRHKR</sequence>
<dbReference type="Gene3D" id="3.10.620.30">
    <property type="match status" value="1"/>
</dbReference>
<name>A0ABS3F751_9PROT</name>
<dbReference type="Pfam" id="PF06035">
    <property type="entry name" value="Peptidase_C93"/>
    <property type="match status" value="1"/>
</dbReference>
<dbReference type="PANTHER" id="PTHR39327:SF1">
    <property type="entry name" value="BLR5470 PROTEIN"/>
    <property type="match status" value="1"/>
</dbReference>
<dbReference type="EMBL" id="JAFLNC010000003">
    <property type="protein sequence ID" value="MBO0334194.1"/>
    <property type="molecule type" value="Genomic_DNA"/>
</dbReference>
<keyword evidence="3" id="KW-1185">Reference proteome</keyword>
<reference evidence="2 3" key="1">
    <citation type="submission" date="2021-03" db="EMBL/GenBank/DDBJ databases">
        <title>Sneathiella sp. CAU 1612 isolated from Kang Won-do.</title>
        <authorList>
            <person name="Kim W."/>
        </authorList>
    </citation>
    <scope>NUCLEOTIDE SEQUENCE [LARGE SCALE GENOMIC DNA]</scope>
    <source>
        <strain evidence="2 3">CAU 1612</strain>
    </source>
</reference>
<accession>A0ABS3F751</accession>
<comment type="caution">
    <text evidence="2">The sequence shown here is derived from an EMBL/GenBank/DDBJ whole genome shotgun (WGS) entry which is preliminary data.</text>
</comment>
<evidence type="ECO:0000313" key="3">
    <source>
        <dbReference type="Proteomes" id="UP000664761"/>
    </source>
</evidence>
<organism evidence="2 3">
    <name type="scientific">Sneathiella sedimenti</name>
    <dbReference type="NCBI Taxonomy" id="2816034"/>
    <lineage>
        <taxon>Bacteria</taxon>
        <taxon>Pseudomonadati</taxon>
        <taxon>Pseudomonadota</taxon>
        <taxon>Alphaproteobacteria</taxon>
        <taxon>Sneathiellales</taxon>
        <taxon>Sneathiellaceae</taxon>
        <taxon>Sneathiella</taxon>
    </lineage>
</organism>
<dbReference type="PROSITE" id="PS51257">
    <property type="entry name" value="PROKAR_LIPOPROTEIN"/>
    <property type="match status" value="1"/>
</dbReference>
<feature type="signal peptide" evidence="1">
    <location>
        <begin position="1"/>
        <end position="34"/>
    </location>
</feature>
<dbReference type="Proteomes" id="UP000664761">
    <property type="component" value="Unassembled WGS sequence"/>
</dbReference>
<evidence type="ECO:0000313" key="2">
    <source>
        <dbReference type="EMBL" id="MBO0334194.1"/>
    </source>
</evidence>
<dbReference type="PANTHER" id="PTHR39327">
    <property type="match status" value="1"/>
</dbReference>
<proteinExistence type="predicted"/>
<dbReference type="InterPro" id="IPR038765">
    <property type="entry name" value="Papain-like_cys_pep_sf"/>
</dbReference>
<dbReference type="RefSeq" id="WP_207045707.1">
    <property type="nucleotide sequence ID" value="NZ_JAFLNC010000003.1"/>
</dbReference>
<evidence type="ECO:0000256" key="1">
    <source>
        <dbReference type="SAM" id="SignalP"/>
    </source>
</evidence>